<gene>
    <name evidence="1" type="ORF">DQQ10_06225</name>
</gene>
<evidence type="ECO:0000313" key="1">
    <source>
        <dbReference type="EMBL" id="RAW02140.1"/>
    </source>
</evidence>
<keyword evidence="2" id="KW-1185">Reference proteome</keyword>
<dbReference type="Proteomes" id="UP000251889">
    <property type="component" value="Unassembled WGS sequence"/>
</dbReference>
<proteinExistence type="predicted"/>
<name>A0A364Y8F8_9BACT</name>
<evidence type="ECO:0000313" key="2">
    <source>
        <dbReference type="Proteomes" id="UP000251889"/>
    </source>
</evidence>
<dbReference type="AlphaFoldDB" id="A0A364Y8F8"/>
<comment type="caution">
    <text evidence="1">The sequence shown here is derived from an EMBL/GenBank/DDBJ whole genome shotgun (WGS) entry which is preliminary data.</text>
</comment>
<dbReference type="EMBL" id="QMFY01000002">
    <property type="protein sequence ID" value="RAW02140.1"/>
    <property type="molecule type" value="Genomic_DNA"/>
</dbReference>
<organism evidence="1 2">
    <name type="scientific">Pseudochryseolinea flava</name>
    <dbReference type="NCBI Taxonomy" id="2059302"/>
    <lineage>
        <taxon>Bacteria</taxon>
        <taxon>Pseudomonadati</taxon>
        <taxon>Bacteroidota</taxon>
        <taxon>Cytophagia</taxon>
        <taxon>Cytophagales</taxon>
        <taxon>Fulvivirgaceae</taxon>
        <taxon>Pseudochryseolinea</taxon>
    </lineage>
</organism>
<protein>
    <submittedName>
        <fullName evidence="1">Uncharacterized protein</fullName>
    </submittedName>
</protein>
<sequence>MCLLSNYIQAQKVKSQTVNGTSIHYPIVALPASMKTYTVKSNRMGLDSIEFNRVKSPAERILLEGFSRVASNADLMIRLHYGNLKLYQFASPTVIKSIDDLKGASFNTIIEYTIEVTFEVLDSRNVVIQKETYLSGSSFKTGGTTDIPRRQAKATEVVGAVTTAINEGIEACNVRIKDLFDTYREKHPLEFYAVKPSKTETYDDYATAVKTLEGAFAQSSDGAALVKAIEPSLEFWKKKMTTLNPSAHEDEKSYYFLCTYNLAAAYCYLDDFDKSVAYLDKAKANDYKPGYVGLLRNEVTKRKKMKDQYLADKAKVESNPESIYLKSESANTTPSSVFDLGKKTSTTATTESNYLEQGFLILSTGDTTFGKFVEFDVNLNKGLVSFVPNGGTRRDFHAPYAAVRFASIRGEVYSFGKNGKTRVVYASEQLVVLSTSPTDVWFKFGNREPVLYKTFDSNDGASFVTNYKKKLAEVIKGTCATVEEKVLKGTYDLKKEGVQPLEPFIRDYENECGSKRYEENRLALDPVTVRKTYR</sequence>
<reference evidence="1 2" key="1">
    <citation type="submission" date="2018-06" db="EMBL/GenBank/DDBJ databases">
        <title>Chryseolinea flavus sp. nov., a member of the phylum Bacteroidetes isolated from soil.</title>
        <authorList>
            <person name="Li Y."/>
            <person name="Wang J."/>
        </authorList>
    </citation>
    <scope>NUCLEOTIDE SEQUENCE [LARGE SCALE GENOMIC DNA]</scope>
    <source>
        <strain evidence="1 2">SDU1-6</strain>
    </source>
</reference>
<accession>A0A364Y8F8</accession>